<sequence>MTNTVRLRPLLFSFYREQQKCNFQFPPVLEAMASDPPPPQLTERWANVALENKSGHIFKLEVMHQYTGHEVQSSGWHILKPNEKLTVLKVNFNTGVFTTGTDNWKVHGLKKKEKDSQDFTESWRSGTGAAGTDWKKHTLRSEDDGEVTEIKVFESEIQFVSKSGTSTTSFYRHDE</sequence>
<dbReference type="EMBL" id="DS268530">
    <property type="protein sequence ID" value="EFO87016.1"/>
    <property type="molecule type" value="Genomic_DNA"/>
</dbReference>
<dbReference type="Pfam" id="PF18457">
    <property type="entry name" value="PUD1_2"/>
    <property type="match status" value="2"/>
</dbReference>
<dbReference type="InterPro" id="IPR041157">
    <property type="entry name" value="PUD1/2"/>
</dbReference>
<dbReference type="GeneID" id="9823735"/>
<accession>E3N558</accession>
<dbReference type="InParanoid" id="E3N558"/>
<dbReference type="RefSeq" id="XP_003096477.2">
    <property type="nucleotide sequence ID" value="XM_003096429.2"/>
</dbReference>
<dbReference type="KEGG" id="crq:GCK72_017168"/>
<gene>
    <name evidence="2" type="ORF">CRE_19360</name>
</gene>
<evidence type="ECO:0000313" key="3">
    <source>
        <dbReference type="Proteomes" id="UP000008281"/>
    </source>
</evidence>
<dbReference type="CTD" id="9823735"/>
<dbReference type="AlphaFoldDB" id="E3N558"/>
<feature type="domain" description="Up-regulated in Daf-2" evidence="1">
    <location>
        <begin position="42"/>
        <end position="120"/>
    </location>
</feature>
<keyword evidence="3" id="KW-1185">Reference proteome</keyword>
<proteinExistence type="predicted"/>
<reference evidence="2" key="1">
    <citation type="submission" date="2007-07" db="EMBL/GenBank/DDBJ databases">
        <title>PCAP assembly of the Caenorhabditis remanei genome.</title>
        <authorList>
            <consortium name="The Caenorhabditis remanei Sequencing Consortium"/>
            <person name="Wilson R.K."/>
        </authorList>
    </citation>
    <scope>NUCLEOTIDE SEQUENCE [LARGE SCALE GENOMIC DNA]</scope>
    <source>
        <strain evidence="2">PB4641</strain>
    </source>
</reference>
<dbReference type="FunCoup" id="E3N558">
    <property type="interactions" value="4"/>
</dbReference>
<dbReference type="PANTHER" id="PTHR31557:SF1">
    <property type="entry name" value="UP-REGULATED IN DAF-2 DOMAIN-CONTAINING PROTEIN"/>
    <property type="match status" value="1"/>
</dbReference>
<dbReference type="HOGENOM" id="CLU_110839_0_0_1"/>
<dbReference type="OrthoDB" id="5785880at2759"/>
<evidence type="ECO:0000313" key="2">
    <source>
        <dbReference type="EMBL" id="EFO87016.1"/>
    </source>
</evidence>
<dbReference type="Gene3D" id="2.60.40.3820">
    <property type="match status" value="1"/>
</dbReference>
<organism evidence="3">
    <name type="scientific">Caenorhabditis remanei</name>
    <name type="common">Caenorhabditis vulgaris</name>
    <dbReference type="NCBI Taxonomy" id="31234"/>
    <lineage>
        <taxon>Eukaryota</taxon>
        <taxon>Metazoa</taxon>
        <taxon>Ecdysozoa</taxon>
        <taxon>Nematoda</taxon>
        <taxon>Chromadorea</taxon>
        <taxon>Rhabditida</taxon>
        <taxon>Rhabditina</taxon>
        <taxon>Rhabditomorpha</taxon>
        <taxon>Rhabditoidea</taxon>
        <taxon>Rhabditidae</taxon>
        <taxon>Peloderinae</taxon>
        <taxon>Caenorhabditis</taxon>
    </lineage>
</organism>
<name>E3N558_CAERE</name>
<dbReference type="PANTHER" id="PTHR31557">
    <property type="entry name" value="5C820-RELATED-RELATED"/>
    <property type="match status" value="1"/>
</dbReference>
<dbReference type="eggNOG" id="ENOG502TIIV">
    <property type="taxonomic scope" value="Eukaryota"/>
</dbReference>
<protein>
    <recommendedName>
        <fullName evidence="1">Up-regulated in Daf-2 domain-containing protein</fullName>
    </recommendedName>
</protein>
<dbReference type="Proteomes" id="UP000008281">
    <property type="component" value="Unassembled WGS sequence"/>
</dbReference>
<dbReference type="STRING" id="31234.E3N558"/>
<evidence type="ECO:0000259" key="1">
    <source>
        <dbReference type="Pfam" id="PF18457"/>
    </source>
</evidence>
<dbReference type="OMA" id="RVTTIRI"/>
<feature type="domain" description="Up-regulated in Daf-2" evidence="1">
    <location>
        <begin position="122"/>
        <end position="170"/>
    </location>
</feature>